<protein>
    <recommendedName>
        <fullName evidence="1">ATP-dependent DNA helicase</fullName>
        <ecNumber evidence="1">5.6.2.3</ecNumber>
    </recommendedName>
</protein>
<dbReference type="SUPFAM" id="SSF52540">
    <property type="entry name" value="P-loop containing nucleoside triphosphate hydrolases"/>
    <property type="match status" value="2"/>
</dbReference>
<comment type="catalytic activity">
    <reaction evidence="1">
        <text>ATP + H2O = ADP + phosphate + H(+)</text>
        <dbReference type="Rhea" id="RHEA:13065"/>
        <dbReference type="ChEBI" id="CHEBI:15377"/>
        <dbReference type="ChEBI" id="CHEBI:15378"/>
        <dbReference type="ChEBI" id="CHEBI:30616"/>
        <dbReference type="ChEBI" id="CHEBI:43474"/>
        <dbReference type="ChEBI" id="CHEBI:456216"/>
        <dbReference type="EC" id="5.6.2.3"/>
    </reaction>
</comment>
<gene>
    <name evidence="4" type="primary">LOC107019701</name>
</gene>
<keyword evidence="1" id="KW-0233">DNA recombination</keyword>
<evidence type="ECO:0000313" key="4">
    <source>
        <dbReference type="RefSeq" id="XP_015075578.2"/>
    </source>
</evidence>
<reference evidence="4" key="2">
    <citation type="submission" date="2025-08" db="UniProtKB">
        <authorList>
            <consortium name="RefSeq"/>
        </authorList>
    </citation>
    <scope>IDENTIFICATION</scope>
</reference>
<proteinExistence type="inferred from homology"/>
<evidence type="ECO:0000259" key="2">
    <source>
        <dbReference type="Pfam" id="PF05970"/>
    </source>
</evidence>
<keyword evidence="3" id="KW-1185">Reference proteome</keyword>
<name>A0ABM1GT20_SOLPN</name>
<organism evidence="3 4">
    <name type="scientific">Solanum pennellii</name>
    <name type="common">Tomato</name>
    <name type="synonym">Lycopersicon pennellii</name>
    <dbReference type="NCBI Taxonomy" id="28526"/>
    <lineage>
        <taxon>Eukaryota</taxon>
        <taxon>Viridiplantae</taxon>
        <taxon>Streptophyta</taxon>
        <taxon>Embryophyta</taxon>
        <taxon>Tracheophyta</taxon>
        <taxon>Spermatophyta</taxon>
        <taxon>Magnoliopsida</taxon>
        <taxon>eudicotyledons</taxon>
        <taxon>Gunneridae</taxon>
        <taxon>Pentapetalae</taxon>
        <taxon>asterids</taxon>
        <taxon>lamiids</taxon>
        <taxon>Solanales</taxon>
        <taxon>Solanaceae</taxon>
        <taxon>Solanoideae</taxon>
        <taxon>Solaneae</taxon>
        <taxon>Solanum</taxon>
        <taxon>Solanum subgen. Lycopersicon</taxon>
    </lineage>
</organism>
<dbReference type="InterPro" id="IPR010285">
    <property type="entry name" value="DNA_helicase_pif1-like_DEAD"/>
</dbReference>
<keyword evidence="1" id="KW-0378">Hydrolase</keyword>
<dbReference type="Proteomes" id="UP000694930">
    <property type="component" value="Chromosome 5"/>
</dbReference>
<sequence length="693" mass="79561">MYTVEFQKRGLPHAHFLIILDERFKILTPEAYDQFVSAELPNPTVNPHLYSLVTQHMIHGPCGELNPTSPCMKKGYCKFKYPKELAHETTKGKSSYPIYRRRNTGNYVEIRKHLLNNSWVVPYNSFLLSKYNCHINVEICSDIKVVKYIYKYICKGHDKIAFQIHTNDTNIEVDEIKEYQSARWVSAPEAAWRIFAFNINEMSPNVYHLQLHLDGLQLVSFKSIDNISKIINNPMIQKTMLTEFFVMNTVNETAKSLNLLYREFPEYFVWSKTDKMWTIRKRGNAIGRVVTCHPTEGERYYLRLLLMNIRGPKSYQDLLTVNGKLCTTFREAAEKRGLLLSDNNLVECMSEAVDYQMPASLRHLFAMLLIYCSPSNPKELWEKFEISLSEDFMRIPNINTTEIRYRVLTHINDILHLVGRDINEFKLIPEVIKTSALSKEATNVYYERNLTVSEDDLLLQHKLNTAQKKAYNIILERIFSNKSGAFFIDGPGGTGKSFLYRALLATVRYRGFIALATASSGVAASLLPGGRTAHSRFKIPINIEGKFSCNISKQSSLASLIRDAKLIVWDEISMAKKEVVEALDLLLKDLMETRILFGGKVIVFSGDFRQTLPVVRSGKREDFINQTQGQTLDFVGIYLREPVFSHDQLYVALSRAKSSNCVKILIRPPIADNNDDTSTYNIVYDEIIEKAFS</sequence>
<dbReference type="Gene3D" id="3.40.50.300">
    <property type="entry name" value="P-loop containing nucleotide triphosphate hydrolases"/>
    <property type="match status" value="1"/>
</dbReference>
<dbReference type="RefSeq" id="XP_015075578.2">
    <property type="nucleotide sequence ID" value="XM_015220092.2"/>
</dbReference>
<reference evidence="3" key="1">
    <citation type="journal article" date="2014" name="Nat. Genet.">
        <title>The genome of the stress-tolerant wild tomato species Solanum pennellii.</title>
        <authorList>
            <person name="Bolger A."/>
            <person name="Scossa F."/>
            <person name="Bolger M.E."/>
            <person name="Lanz C."/>
            <person name="Maumus F."/>
            <person name="Tohge T."/>
            <person name="Quesneville H."/>
            <person name="Alseekh S."/>
            <person name="Sorensen I."/>
            <person name="Lichtenstein G."/>
            <person name="Fich E.A."/>
            <person name="Conte M."/>
            <person name="Keller H."/>
            <person name="Schneeberger K."/>
            <person name="Schwacke R."/>
            <person name="Ofner I."/>
            <person name="Vrebalov J."/>
            <person name="Xu Y."/>
            <person name="Osorio S."/>
            <person name="Aflitos S.A."/>
            <person name="Schijlen E."/>
            <person name="Jimenez-Gomez J.M."/>
            <person name="Ryngajllo M."/>
            <person name="Kimura S."/>
            <person name="Kumar R."/>
            <person name="Koenig D."/>
            <person name="Headland L.R."/>
            <person name="Maloof J.N."/>
            <person name="Sinha N."/>
            <person name="van Ham R.C."/>
            <person name="Lankhorst R.K."/>
            <person name="Mao L."/>
            <person name="Vogel A."/>
            <person name="Arsova B."/>
            <person name="Panstruga R."/>
            <person name="Fei Z."/>
            <person name="Rose J.K."/>
            <person name="Zamir D."/>
            <person name="Carrari F."/>
            <person name="Giovannoni J.J."/>
            <person name="Weigel D."/>
            <person name="Usadel B."/>
            <person name="Fernie A.R."/>
        </authorList>
    </citation>
    <scope>NUCLEOTIDE SEQUENCE [LARGE SCALE GENOMIC DNA]</scope>
    <source>
        <strain evidence="3">cv. LA0716</strain>
    </source>
</reference>
<keyword evidence="1" id="KW-0227">DNA damage</keyword>
<dbReference type="Pfam" id="PF05970">
    <property type="entry name" value="PIF1"/>
    <property type="match status" value="1"/>
</dbReference>
<evidence type="ECO:0000256" key="1">
    <source>
        <dbReference type="RuleBase" id="RU363044"/>
    </source>
</evidence>
<accession>A0ABM1GT20</accession>
<keyword evidence="1" id="KW-0547">Nucleotide-binding</keyword>
<comment type="similarity">
    <text evidence="1">Belongs to the helicase family.</text>
</comment>
<evidence type="ECO:0000313" key="3">
    <source>
        <dbReference type="Proteomes" id="UP000694930"/>
    </source>
</evidence>
<keyword evidence="1" id="KW-0067">ATP-binding</keyword>
<comment type="cofactor">
    <cofactor evidence="1">
        <name>Mg(2+)</name>
        <dbReference type="ChEBI" id="CHEBI:18420"/>
    </cofactor>
</comment>
<dbReference type="GeneID" id="107019701"/>
<keyword evidence="1" id="KW-0234">DNA repair</keyword>
<keyword evidence="1" id="KW-0347">Helicase</keyword>
<dbReference type="PANTHER" id="PTHR10492">
    <property type="match status" value="1"/>
</dbReference>
<dbReference type="EC" id="5.6.2.3" evidence="1"/>
<dbReference type="InterPro" id="IPR027417">
    <property type="entry name" value="P-loop_NTPase"/>
</dbReference>
<dbReference type="PANTHER" id="PTHR10492:SF100">
    <property type="entry name" value="ATP-DEPENDENT DNA HELICASE"/>
    <property type="match status" value="1"/>
</dbReference>
<feature type="domain" description="DNA helicase Pif1-like DEAD-box helicase" evidence="2">
    <location>
        <begin position="462"/>
        <end position="626"/>
    </location>
</feature>